<dbReference type="RefSeq" id="WP_044616614.1">
    <property type="nucleotide sequence ID" value="NZ_CP007142.1"/>
</dbReference>
<dbReference type="Proteomes" id="UP000032266">
    <property type="component" value="Chromosome"/>
</dbReference>
<organism evidence="2 3">
    <name type="scientific">Gynuella sunshinyii YC6258</name>
    <dbReference type="NCBI Taxonomy" id="1445510"/>
    <lineage>
        <taxon>Bacteria</taxon>
        <taxon>Pseudomonadati</taxon>
        <taxon>Pseudomonadota</taxon>
        <taxon>Gammaproteobacteria</taxon>
        <taxon>Oceanospirillales</taxon>
        <taxon>Saccharospirillaceae</taxon>
        <taxon>Gynuella</taxon>
    </lineage>
</organism>
<feature type="transmembrane region" description="Helical" evidence="1">
    <location>
        <begin position="39"/>
        <end position="60"/>
    </location>
</feature>
<evidence type="ECO:0000256" key="1">
    <source>
        <dbReference type="SAM" id="Phobius"/>
    </source>
</evidence>
<name>A0A0C5V376_9GAMM</name>
<evidence type="ECO:0000313" key="3">
    <source>
        <dbReference type="Proteomes" id="UP000032266"/>
    </source>
</evidence>
<dbReference type="OrthoDB" id="6197071at2"/>
<evidence type="ECO:0000313" key="2">
    <source>
        <dbReference type="EMBL" id="AJQ93990.1"/>
    </source>
</evidence>
<keyword evidence="1" id="KW-0472">Membrane</keyword>
<dbReference type="EMBL" id="CP007142">
    <property type="protein sequence ID" value="AJQ93990.1"/>
    <property type="molecule type" value="Genomic_DNA"/>
</dbReference>
<feature type="transmembrane region" description="Helical" evidence="1">
    <location>
        <begin position="6"/>
        <end position="27"/>
    </location>
</feature>
<dbReference type="AlphaFoldDB" id="A0A0C5V376"/>
<dbReference type="HOGENOM" id="CLU_2246183_0_0_6"/>
<sequence length="104" mass="11417">MLVYFVGLVILVLLLSGGGYLLLQGTIDHRRIAERDAKGYFMVWMFVVTFISVSVAYFAAPHIDPEEVAEGIQQSTAGMLVVTALCIAVLAVGLIKLKEKQQFL</sequence>
<dbReference type="STRING" id="1445510.YC6258_01946"/>
<protein>
    <submittedName>
        <fullName evidence="2">Uncharacterized protein</fullName>
    </submittedName>
</protein>
<accession>A0A0C5V376</accession>
<keyword evidence="1" id="KW-0812">Transmembrane</keyword>
<keyword evidence="3" id="KW-1185">Reference proteome</keyword>
<proteinExistence type="predicted"/>
<gene>
    <name evidence="2" type="ORF">YC6258_01946</name>
</gene>
<reference evidence="2 3" key="1">
    <citation type="submission" date="2014-01" db="EMBL/GenBank/DDBJ databases">
        <title>Full genme sequencing of cellulolytic bacterium Gynuella sunshinyii YC6258T gen. nov., sp. nov.</title>
        <authorList>
            <person name="Khan H."/>
            <person name="Chung E.J."/>
            <person name="Chung Y.R."/>
        </authorList>
    </citation>
    <scope>NUCLEOTIDE SEQUENCE [LARGE SCALE GENOMIC DNA]</scope>
    <source>
        <strain evidence="2 3">YC6258</strain>
    </source>
</reference>
<keyword evidence="1" id="KW-1133">Transmembrane helix</keyword>
<dbReference type="KEGG" id="gsn:YC6258_01946"/>
<feature type="transmembrane region" description="Helical" evidence="1">
    <location>
        <begin position="72"/>
        <end position="95"/>
    </location>
</feature>